<accession>A0A1X7H976</accession>
<dbReference type="GO" id="GO:0046872">
    <property type="term" value="F:metal ion binding"/>
    <property type="evidence" value="ECO:0007669"/>
    <property type="project" value="UniProtKB-KW"/>
</dbReference>
<comment type="similarity">
    <text evidence="1">Belongs to the hemerythrin family.</text>
</comment>
<dbReference type="InterPro" id="IPR035938">
    <property type="entry name" value="Hemerythrin-like_sf"/>
</dbReference>
<name>A0A1X7H976_9PROT</name>
<proteinExistence type="inferred from homology"/>
<organism evidence="5 6">
    <name type="scientific">Azospirillum oryzae</name>
    <dbReference type="NCBI Taxonomy" id="286727"/>
    <lineage>
        <taxon>Bacteria</taxon>
        <taxon>Pseudomonadati</taxon>
        <taxon>Pseudomonadota</taxon>
        <taxon>Alphaproteobacteria</taxon>
        <taxon>Rhodospirillales</taxon>
        <taxon>Azospirillaceae</taxon>
        <taxon>Azospirillum</taxon>
    </lineage>
</organism>
<evidence type="ECO:0000259" key="4">
    <source>
        <dbReference type="Pfam" id="PF01814"/>
    </source>
</evidence>
<dbReference type="Proteomes" id="UP000192936">
    <property type="component" value="Unassembled WGS sequence"/>
</dbReference>
<evidence type="ECO:0000313" key="5">
    <source>
        <dbReference type="EMBL" id="SMF81118.1"/>
    </source>
</evidence>
<protein>
    <submittedName>
        <fullName evidence="5">Hemerythrin</fullName>
    </submittedName>
</protein>
<dbReference type="STRING" id="286727.SAMN02982917_5155"/>
<dbReference type="EMBL" id="FXAK01000007">
    <property type="protein sequence ID" value="SMF81118.1"/>
    <property type="molecule type" value="Genomic_DNA"/>
</dbReference>
<dbReference type="CDD" id="cd12107">
    <property type="entry name" value="Hemerythrin"/>
    <property type="match status" value="1"/>
</dbReference>
<dbReference type="InterPro" id="IPR012827">
    <property type="entry name" value="Hemerythrin_metal-bd"/>
</dbReference>
<keyword evidence="2" id="KW-0479">Metal-binding</keyword>
<gene>
    <name evidence="5" type="ORF">SAMN02982917_5155</name>
</gene>
<dbReference type="Pfam" id="PF01814">
    <property type="entry name" value="Hemerythrin"/>
    <property type="match status" value="1"/>
</dbReference>
<evidence type="ECO:0000256" key="1">
    <source>
        <dbReference type="ARBA" id="ARBA00010587"/>
    </source>
</evidence>
<dbReference type="InterPro" id="IPR016131">
    <property type="entry name" value="Haemerythrin_Fe_BS"/>
</dbReference>
<evidence type="ECO:0000313" key="6">
    <source>
        <dbReference type="Proteomes" id="UP000192936"/>
    </source>
</evidence>
<dbReference type="RefSeq" id="WP_085090715.1">
    <property type="nucleotide sequence ID" value="NZ_FXAK01000007.1"/>
</dbReference>
<dbReference type="Gene3D" id="1.20.120.50">
    <property type="entry name" value="Hemerythrin-like"/>
    <property type="match status" value="1"/>
</dbReference>
<evidence type="ECO:0000256" key="3">
    <source>
        <dbReference type="ARBA" id="ARBA00023004"/>
    </source>
</evidence>
<feature type="domain" description="Hemerythrin-like" evidence="4">
    <location>
        <begin position="26"/>
        <end position="133"/>
    </location>
</feature>
<dbReference type="InterPro" id="IPR012312">
    <property type="entry name" value="Hemerythrin-like"/>
</dbReference>
<dbReference type="OrthoDB" id="5296936at2"/>
<keyword evidence="3" id="KW-0408">Iron</keyword>
<evidence type="ECO:0000256" key="2">
    <source>
        <dbReference type="ARBA" id="ARBA00022723"/>
    </source>
</evidence>
<reference evidence="5 6" key="1">
    <citation type="submission" date="2017-04" db="EMBL/GenBank/DDBJ databases">
        <authorList>
            <person name="Afonso C.L."/>
            <person name="Miller P.J."/>
            <person name="Scott M.A."/>
            <person name="Spackman E."/>
            <person name="Goraichik I."/>
            <person name="Dimitrov K.M."/>
            <person name="Suarez D.L."/>
            <person name="Swayne D.E."/>
        </authorList>
    </citation>
    <scope>NUCLEOTIDE SEQUENCE [LARGE SCALE GENOMIC DNA]</scope>
    <source>
        <strain evidence="5 6">A2P</strain>
    </source>
</reference>
<dbReference type="NCBIfam" id="TIGR02481">
    <property type="entry name" value="hemeryth_dom"/>
    <property type="match status" value="1"/>
</dbReference>
<sequence length="143" mass="15683">MLATTTPAIPSAAPSAAPSADAPVLGYEVMDRDHADSLALWQAAHDAPAGELQAPFAAFAKHLREHFARENALMTQHGFFALHCHKDEHARVLNVVATMEAELEEGNEARARLYVTEHFPDWFHTHLATMDRVTADFLAQAEG</sequence>
<dbReference type="PROSITE" id="PS00550">
    <property type="entry name" value="HEMERYTHRINS"/>
    <property type="match status" value="1"/>
</dbReference>
<dbReference type="SUPFAM" id="SSF47188">
    <property type="entry name" value="Hemerythrin-like"/>
    <property type="match status" value="1"/>
</dbReference>
<dbReference type="AlphaFoldDB" id="A0A1X7H976"/>